<name>A0A0A9PZZ5_ARUDO</name>
<reference evidence="1" key="2">
    <citation type="journal article" date="2015" name="Data Brief">
        <title>Shoot transcriptome of the giant reed, Arundo donax.</title>
        <authorList>
            <person name="Barrero R.A."/>
            <person name="Guerrero F.D."/>
            <person name="Moolhuijzen P."/>
            <person name="Goolsby J.A."/>
            <person name="Tidwell J."/>
            <person name="Bellgard S.E."/>
            <person name="Bellgard M.I."/>
        </authorList>
    </citation>
    <scope>NUCLEOTIDE SEQUENCE</scope>
    <source>
        <tissue evidence="1">Shoot tissue taken approximately 20 cm above the soil surface</tissue>
    </source>
</reference>
<protein>
    <submittedName>
        <fullName evidence="1">Uncharacterized protein</fullName>
    </submittedName>
</protein>
<organism evidence="1">
    <name type="scientific">Arundo donax</name>
    <name type="common">Giant reed</name>
    <name type="synonym">Donax arundinaceus</name>
    <dbReference type="NCBI Taxonomy" id="35708"/>
    <lineage>
        <taxon>Eukaryota</taxon>
        <taxon>Viridiplantae</taxon>
        <taxon>Streptophyta</taxon>
        <taxon>Embryophyta</taxon>
        <taxon>Tracheophyta</taxon>
        <taxon>Spermatophyta</taxon>
        <taxon>Magnoliopsida</taxon>
        <taxon>Liliopsida</taxon>
        <taxon>Poales</taxon>
        <taxon>Poaceae</taxon>
        <taxon>PACMAD clade</taxon>
        <taxon>Arundinoideae</taxon>
        <taxon>Arundineae</taxon>
        <taxon>Arundo</taxon>
    </lineage>
</organism>
<dbReference type="EMBL" id="GBRH01242868">
    <property type="protein sequence ID" value="JAD55027.1"/>
    <property type="molecule type" value="Transcribed_RNA"/>
</dbReference>
<reference evidence="1" key="1">
    <citation type="submission" date="2014-09" db="EMBL/GenBank/DDBJ databases">
        <authorList>
            <person name="Magalhaes I.L.F."/>
            <person name="Oliveira U."/>
            <person name="Santos F.R."/>
            <person name="Vidigal T.H.D.A."/>
            <person name="Brescovit A.D."/>
            <person name="Santos A.J."/>
        </authorList>
    </citation>
    <scope>NUCLEOTIDE SEQUENCE</scope>
    <source>
        <tissue evidence="1">Shoot tissue taken approximately 20 cm above the soil surface</tissue>
    </source>
</reference>
<proteinExistence type="predicted"/>
<dbReference type="AlphaFoldDB" id="A0A0A9PZZ5"/>
<evidence type="ECO:0000313" key="1">
    <source>
        <dbReference type="EMBL" id="JAD55027.1"/>
    </source>
</evidence>
<accession>A0A0A9PZZ5</accession>
<sequence>MVAKIRFSTPGTSLGGYILHASCRCTYLHWMAVSESSSFC</sequence>